<accession>A0ABP7K0A9</accession>
<reference evidence="3" key="1">
    <citation type="journal article" date="2019" name="Int. J. Syst. Evol. Microbiol.">
        <title>The Global Catalogue of Microorganisms (GCM) 10K type strain sequencing project: providing services to taxonomists for standard genome sequencing and annotation.</title>
        <authorList>
            <consortium name="The Broad Institute Genomics Platform"/>
            <consortium name="The Broad Institute Genome Sequencing Center for Infectious Disease"/>
            <person name="Wu L."/>
            <person name="Ma J."/>
        </authorList>
    </citation>
    <scope>NUCLEOTIDE SEQUENCE [LARGE SCALE GENOMIC DNA]</scope>
    <source>
        <strain evidence="3">JCM 17021</strain>
    </source>
</reference>
<comment type="caution">
    <text evidence="2">The sequence shown here is derived from an EMBL/GenBank/DDBJ whole genome shotgun (WGS) entry which is preliminary data.</text>
</comment>
<dbReference type="SUPFAM" id="SSF51569">
    <property type="entry name" value="Aldolase"/>
    <property type="match status" value="1"/>
</dbReference>
<sequence>MFTGLSAFPLTPATDAGLDEKAYASLIARLANAGVDSIGALGSTGSYAYLSRAERARAATFRDAHELRHCAGADYGLSMVR</sequence>
<keyword evidence="3" id="KW-1185">Reference proteome</keyword>
<dbReference type="Pfam" id="PF00701">
    <property type="entry name" value="DHDPS"/>
    <property type="match status" value="1"/>
</dbReference>
<name>A0ABP7K0A9_9MICO</name>
<dbReference type="InterPro" id="IPR002220">
    <property type="entry name" value="DapA-like"/>
</dbReference>
<protein>
    <recommendedName>
        <fullName evidence="4">Dihydrodipicolinate synthase family protein</fullName>
    </recommendedName>
</protein>
<evidence type="ECO:0000256" key="1">
    <source>
        <dbReference type="ARBA" id="ARBA00023239"/>
    </source>
</evidence>
<dbReference type="Proteomes" id="UP001501803">
    <property type="component" value="Unassembled WGS sequence"/>
</dbReference>
<gene>
    <name evidence="2" type="ORF">GCM10022381_01820</name>
</gene>
<evidence type="ECO:0000313" key="2">
    <source>
        <dbReference type="EMBL" id="GAA3861093.1"/>
    </source>
</evidence>
<dbReference type="Gene3D" id="3.20.20.70">
    <property type="entry name" value="Aldolase class I"/>
    <property type="match status" value="1"/>
</dbReference>
<dbReference type="EMBL" id="BAABCN010000002">
    <property type="protein sequence ID" value="GAA3861093.1"/>
    <property type="molecule type" value="Genomic_DNA"/>
</dbReference>
<evidence type="ECO:0008006" key="4">
    <source>
        <dbReference type="Google" id="ProtNLM"/>
    </source>
</evidence>
<evidence type="ECO:0000313" key="3">
    <source>
        <dbReference type="Proteomes" id="UP001501803"/>
    </source>
</evidence>
<dbReference type="InterPro" id="IPR013785">
    <property type="entry name" value="Aldolase_TIM"/>
</dbReference>
<organism evidence="2 3">
    <name type="scientific">Leifsonia kafniensis</name>
    <dbReference type="NCBI Taxonomy" id="475957"/>
    <lineage>
        <taxon>Bacteria</taxon>
        <taxon>Bacillati</taxon>
        <taxon>Actinomycetota</taxon>
        <taxon>Actinomycetes</taxon>
        <taxon>Micrococcales</taxon>
        <taxon>Microbacteriaceae</taxon>
        <taxon>Leifsonia</taxon>
    </lineage>
</organism>
<proteinExistence type="predicted"/>
<keyword evidence="1" id="KW-0456">Lyase</keyword>